<feature type="transmembrane region" description="Helical" evidence="11">
    <location>
        <begin position="366"/>
        <end position="388"/>
    </location>
</feature>
<comment type="catalytic activity">
    <reaction evidence="10">
        <text>an alpha-D-Man-(1-&gt;2)-alpha-D-Man-(1-&gt;2)-alpha-D-Man-(1-&gt;3)-[alpha-D-Man-(1-&gt;6)]-beta-D-Man-(1-&gt;4)-beta-D-GlcNAc-(1-&gt;4)-alpha-D-GlcNAc-diphospho-di-trans,poly-cis-dolichol + a di-trans,poly-cis-dolichyl beta-D-mannosyl phosphate = an alpha-D-Man-(1-&gt;2)-alpha-D-Man-(1-&gt;2)-alpha-D-Man-(1-&gt;3)-[alpha-D-Man-(1-&gt;3)-alpha-D-Man-(1-&gt;6)]-beta-D-Man-(1-&gt;4)-beta-D-GlcNAc-(1-&gt;4)-alpha-D-GlcNAc-diphospho-di-trans,poly-cis-dolichol + a di-trans,poly-cis-dolichyl phosphate + H(+)</text>
        <dbReference type="Rhea" id="RHEA:29527"/>
        <dbReference type="Rhea" id="RHEA-COMP:19498"/>
        <dbReference type="Rhea" id="RHEA-COMP:19501"/>
        <dbReference type="Rhea" id="RHEA-COMP:19516"/>
        <dbReference type="Rhea" id="RHEA-COMP:19517"/>
        <dbReference type="ChEBI" id="CHEBI:15378"/>
        <dbReference type="ChEBI" id="CHEBI:57683"/>
        <dbReference type="ChEBI" id="CHEBI:58211"/>
        <dbReference type="ChEBI" id="CHEBI:132515"/>
        <dbReference type="ChEBI" id="CHEBI:132516"/>
        <dbReference type="EC" id="2.4.1.258"/>
    </reaction>
    <physiologicalReaction direction="left-to-right" evidence="10">
        <dbReference type="Rhea" id="RHEA:29528"/>
    </physiologicalReaction>
</comment>
<dbReference type="GO" id="GO:0052925">
    <property type="term" value="F:dol-P-Man:Man(5)GlcNAc(2)-PP-Dol alpha-1,3-mannosyltransferase activity"/>
    <property type="evidence" value="ECO:0007669"/>
    <property type="project" value="UniProtKB-EC"/>
</dbReference>
<evidence type="ECO:0000256" key="9">
    <source>
        <dbReference type="ARBA" id="ARBA00023136"/>
    </source>
</evidence>
<feature type="transmembrane region" description="Helical" evidence="11">
    <location>
        <begin position="145"/>
        <end position="165"/>
    </location>
</feature>
<keyword evidence="4" id="KW-0328">Glycosyltransferase</keyword>
<evidence type="ECO:0000256" key="10">
    <source>
        <dbReference type="ARBA" id="ARBA00049506"/>
    </source>
</evidence>
<feature type="transmembrane region" description="Helical" evidence="11">
    <location>
        <begin position="400"/>
        <end position="418"/>
    </location>
</feature>
<dbReference type="InterPro" id="IPR007873">
    <property type="entry name" value="Glycosyltransferase_ALG3"/>
</dbReference>
<sequence>MGLRGVLRGLGKPVGEARGLTIGFALFLLACEAALCCAIVWKQPYTKIDFDAYMQQVELFLGGERDYLKIKGETGPLVYPGGFLYVFSAIRYATGGGQVFPAQVIFGVLYLLSQAVVMCIYISAGNVPVWALGLLCLSKRYHSIFVLRLFNDCFAMFFGFLAIHLCQRSKLLWAALAMSVGISIKMNLLLMLPGFLLLLVKGTTLPKQIFGVVLMIGVQFLVAMPFAAAGYSSSYLAKAFEFSRVFIHHWTVNFKFLPEEVFVSTGFAKLLLGLHLAILFAFAHLRWCRKDGGVFQVIKKWSIASAVSVLPLVGVTLSVSKAKKLDQRGNLDPNYVADVMFGCNFVGILCARSLHYQFYSWYFPTMVYLLFSARGIPAFGKVLLLLLIEVSFNVFPSTPGSSALLTACHVTLTVGYFLSTFKAGKAKRV</sequence>
<evidence type="ECO:0000256" key="5">
    <source>
        <dbReference type="ARBA" id="ARBA00022679"/>
    </source>
</evidence>
<feature type="transmembrane region" description="Helical" evidence="11">
    <location>
        <begin position="212"/>
        <end position="231"/>
    </location>
</feature>
<gene>
    <name evidence="12" type="ORF">A3770_04p32910</name>
</gene>
<dbReference type="AlphaFoldDB" id="A0A5B8MJZ2"/>
<keyword evidence="13" id="KW-1185">Reference proteome</keyword>
<protein>
    <recommendedName>
        <fullName evidence="3">dolichyl-P-Man:Man5GlcNAc2-PP-dolichol alpha-1,3-mannosyltransferase</fullName>
        <ecNumber evidence="3">2.4.1.258</ecNumber>
    </recommendedName>
</protein>
<dbReference type="EC" id="2.4.1.258" evidence="3"/>
<keyword evidence="8 11" id="KW-1133">Transmembrane helix</keyword>
<evidence type="ECO:0000256" key="7">
    <source>
        <dbReference type="ARBA" id="ARBA00022824"/>
    </source>
</evidence>
<feature type="transmembrane region" description="Helical" evidence="11">
    <location>
        <begin position="297"/>
        <end position="315"/>
    </location>
</feature>
<accession>A0A5B8MJZ2</accession>
<evidence type="ECO:0000313" key="12">
    <source>
        <dbReference type="EMBL" id="QDZ20773.1"/>
    </source>
</evidence>
<evidence type="ECO:0000256" key="11">
    <source>
        <dbReference type="SAM" id="Phobius"/>
    </source>
</evidence>
<comment type="subcellular location">
    <subcellularLocation>
        <location evidence="1">Endoplasmic reticulum membrane</location>
        <topology evidence="1">Multi-pass membrane protein</topology>
    </subcellularLocation>
</comment>
<dbReference type="Pfam" id="PF05208">
    <property type="entry name" value="ALG3"/>
    <property type="match status" value="1"/>
</dbReference>
<evidence type="ECO:0000256" key="8">
    <source>
        <dbReference type="ARBA" id="ARBA00022989"/>
    </source>
</evidence>
<organism evidence="12 13">
    <name type="scientific">Chloropicon primus</name>
    <dbReference type="NCBI Taxonomy" id="1764295"/>
    <lineage>
        <taxon>Eukaryota</taxon>
        <taxon>Viridiplantae</taxon>
        <taxon>Chlorophyta</taxon>
        <taxon>Chloropicophyceae</taxon>
        <taxon>Chloropicales</taxon>
        <taxon>Chloropicaceae</taxon>
        <taxon>Chloropicon</taxon>
    </lineage>
</organism>
<proteinExistence type="predicted"/>
<feature type="transmembrane region" description="Helical" evidence="11">
    <location>
        <begin position="261"/>
        <end position="285"/>
    </location>
</feature>
<evidence type="ECO:0000256" key="4">
    <source>
        <dbReference type="ARBA" id="ARBA00022676"/>
    </source>
</evidence>
<feature type="transmembrane region" description="Helical" evidence="11">
    <location>
        <begin position="171"/>
        <end position="200"/>
    </location>
</feature>
<keyword evidence="5 12" id="KW-0808">Transferase</keyword>
<dbReference type="GO" id="GO:0005789">
    <property type="term" value="C:endoplasmic reticulum membrane"/>
    <property type="evidence" value="ECO:0007669"/>
    <property type="project" value="UniProtKB-SubCell"/>
</dbReference>
<keyword evidence="7" id="KW-0256">Endoplasmic reticulum</keyword>
<feature type="transmembrane region" description="Helical" evidence="11">
    <location>
        <begin position="77"/>
        <end position="94"/>
    </location>
</feature>
<evidence type="ECO:0000256" key="3">
    <source>
        <dbReference type="ARBA" id="ARBA00011964"/>
    </source>
</evidence>
<dbReference type="OrthoDB" id="20028at2759"/>
<keyword evidence="9 11" id="KW-0472">Membrane</keyword>
<dbReference type="PROSITE" id="PS51257">
    <property type="entry name" value="PROKAR_LIPOPROTEIN"/>
    <property type="match status" value="1"/>
</dbReference>
<dbReference type="Proteomes" id="UP000316726">
    <property type="component" value="Chromosome 4"/>
</dbReference>
<evidence type="ECO:0000256" key="6">
    <source>
        <dbReference type="ARBA" id="ARBA00022692"/>
    </source>
</evidence>
<keyword evidence="6 11" id="KW-0812">Transmembrane</keyword>
<dbReference type="EMBL" id="CP031037">
    <property type="protein sequence ID" value="QDZ20773.1"/>
    <property type="molecule type" value="Genomic_DNA"/>
</dbReference>
<dbReference type="STRING" id="1764295.A0A5B8MJZ2"/>
<dbReference type="PANTHER" id="PTHR12646">
    <property type="entry name" value="NOT56 - RELATED"/>
    <property type="match status" value="1"/>
</dbReference>
<feature type="transmembrane region" description="Helical" evidence="11">
    <location>
        <begin position="20"/>
        <end position="41"/>
    </location>
</feature>
<reference evidence="12 13" key="1">
    <citation type="submission" date="2018-07" db="EMBL/GenBank/DDBJ databases">
        <title>The complete nuclear genome of the prasinophyte Chloropicon primus (CCMP1205).</title>
        <authorList>
            <person name="Pombert J.-F."/>
            <person name="Otis C."/>
            <person name="Turmel M."/>
            <person name="Lemieux C."/>
        </authorList>
    </citation>
    <scope>NUCLEOTIDE SEQUENCE [LARGE SCALE GENOMIC DNA]</scope>
    <source>
        <strain evidence="12 13">CCMP1205</strain>
    </source>
</reference>
<dbReference type="PANTHER" id="PTHR12646:SF0">
    <property type="entry name" value="DOL-P-MAN:MAN(5)GLCNAC(2)-PP-DOL ALPHA-1,3-MANNOSYLTRANSFERASE"/>
    <property type="match status" value="1"/>
</dbReference>
<evidence type="ECO:0000313" key="13">
    <source>
        <dbReference type="Proteomes" id="UP000316726"/>
    </source>
</evidence>
<evidence type="ECO:0000256" key="2">
    <source>
        <dbReference type="ARBA" id="ARBA00004922"/>
    </source>
</evidence>
<comment type="pathway">
    <text evidence="2">Protein modification; protein glycosylation.</text>
</comment>
<name>A0A5B8MJZ2_9CHLO</name>
<feature type="transmembrane region" description="Helical" evidence="11">
    <location>
        <begin position="335"/>
        <end position="354"/>
    </location>
</feature>
<evidence type="ECO:0000256" key="1">
    <source>
        <dbReference type="ARBA" id="ARBA00004477"/>
    </source>
</evidence>